<reference evidence="13 14" key="1">
    <citation type="submission" date="2019-05" db="EMBL/GenBank/DDBJ databases">
        <title>Draft genome sequence of Actinomadura geliboluensis A8036.</title>
        <authorList>
            <person name="Saricaoglu S."/>
            <person name="Isik K."/>
        </authorList>
    </citation>
    <scope>NUCLEOTIDE SEQUENCE [LARGE SCALE GENOMIC DNA]</scope>
    <source>
        <strain evidence="13 14">A8036</strain>
    </source>
</reference>
<keyword evidence="14" id="KW-1185">Reference proteome</keyword>
<dbReference type="Gene3D" id="3.20.20.70">
    <property type="entry name" value="Aldolase class I"/>
    <property type="match status" value="1"/>
</dbReference>
<feature type="domain" description="Nicotinate/nicotinamide phosphoribosyltransferase" evidence="10">
    <location>
        <begin position="148"/>
        <end position="310"/>
    </location>
</feature>
<dbReference type="InterPro" id="IPR006405">
    <property type="entry name" value="Nic_PRibTrfase_pncB"/>
</dbReference>
<evidence type="ECO:0000259" key="12">
    <source>
        <dbReference type="Pfam" id="PF17956"/>
    </source>
</evidence>
<keyword evidence="6 9" id="KW-0662">Pyridine nucleotide biosynthesis</keyword>
<evidence type="ECO:0000259" key="10">
    <source>
        <dbReference type="Pfam" id="PF04095"/>
    </source>
</evidence>
<evidence type="ECO:0000256" key="4">
    <source>
        <dbReference type="ARBA" id="ARBA00022553"/>
    </source>
</evidence>
<dbReference type="EMBL" id="VCKZ01000002">
    <property type="protein sequence ID" value="TMR42390.1"/>
    <property type="molecule type" value="Genomic_DNA"/>
</dbReference>
<dbReference type="PANTHER" id="PTHR11098">
    <property type="entry name" value="NICOTINATE PHOSPHORIBOSYLTRANSFERASE"/>
    <property type="match status" value="1"/>
</dbReference>
<comment type="caution">
    <text evidence="13">The sequence shown here is derived from an EMBL/GenBank/DDBJ whole genome shotgun (WGS) entry which is preliminary data.</text>
</comment>
<dbReference type="NCBIfam" id="NF009131">
    <property type="entry name" value="PRK12484.1"/>
    <property type="match status" value="1"/>
</dbReference>
<dbReference type="UniPathway" id="UPA00253">
    <property type="reaction ID" value="UER00457"/>
</dbReference>
<name>A0A5S4HKH3_9ACTN</name>
<comment type="function">
    <text evidence="9">Catalyzes the first step in the biosynthesis of NAD from nicotinic acid, the ATP-dependent synthesis of beta-nicotinate D-ribonucleotide from nicotinate and 5-phospho-D-ribose 1-phosphate.</text>
</comment>
<dbReference type="Pfam" id="PF04095">
    <property type="entry name" value="NAPRTase"/>
    <property type="match status" value="1"/>
</dbReference>
<dbReference type="Proteomes" id="UP000305238">
    <property type="component" value="Unassembled WGS sequence"/>
</dbReference>
<keyword evidence="7 9" id="KW-0808">Transferase</keyword>
<evidence type="ECO:0000259" key="11">
    <source>
        <dbReference type="Pfam" id="PF17767"/>
    </source>
</evidence>
<feature type="domain" description="Nicotinate phosphoribosyltransferase N-terminal" evidence="11">
    <location>
        <begin position="5"/>
        <end position="128"/>
    </location>
</feature>
<comment type="PTM">
    <text evidence="9">Transiently phosphorylated on a His residue during the reaction cycle. Phosphorylation strongly increases the affinity for substrates and increases the rate of nicotinate D-ribonucleotide production. Dephosphorylation regenerates the low-affinity form of the enzyme, leading to product release.</text>
</comment>
<evidence type="ECO:0000256" key="2">
    <source>
        <dbReference type="ARBA" id="ARBA00010897"/>
    </source>
</evidence>
<dbReference type="FunFam" id="3.20.20.70:FF:000076">
    <property type="entry name" value="Nicotinate phosphoribosyltransferase"/>
    <property type="match status" value="1"/>
</dbReference>
<dbReference type="AlphaFoldDB" id="A0A5S4HKH3"/>
<keyword evidence="4" id="KW-0597">Phosphoprotein</keyword>
<proteinExistence type="inferred from homology"/>
<evidence type="ECO:0000313" key="13">
    <source>
        <dbReference type="EMBL" id="TMR42390.1"/>
    </source>
</evidence>
<evidence type="ECO:0000256" key="8">
    <source>
        <dbReference type="ARBA" id="ARBA00048668"/>
    </source>
</evidence>
<dbReference type="NCBIfam" id="TIGR01513">
    <property type="entry name" value="NAPRTase_put"/>
    <property type="match status" value="1"/>
</dbReference>
<protein>
    <recommendedName>
        <fullName evidence="3 9">Nicotinate phosphoribosyltransferase</fullName>
        <ecNumber evidence="3 9">6.3.4.21</ecNumber>
    </recommendedName>
</protein>
<sequence length="451" mass="48513">MPGGLLTDLYEVTMAASYLRRGLSGPATFSLFVRNLPPGRGFLITCGLADCLSFLENYRFAQDDLDYLATEQRFDDTALRALERLRFTGDVRAVPEGRVVFAGEPLLEVTAPIAEAQLVETVLLNHISFQTTIATKAERCVQAAGGAQVVDFAFRRTQGIDAALAVARASYIAGFAGTSNVEAARRYGIPATGTMAHSYIEAFPDEDAAFAAFTADFPDRTTLLVDTYDTIGGIKAAIRAARRAGQAHLAGIRLDSGDLGALAVQARRLLDREGMALTRIVASGGLDEYRIAQLTAARAPIDVYGVGTKMGVSADAPYVDSAYKLVAYGDRPVMKLSAGKATAPGAKQVYRGALGDLVTLLDEPAPADMEPLLVPVMESGRRIARTESLQAARDRRAADVAALPDQVIRFRGPETVTVTLSQELRRCRDRLRAELTSRMPPARRPRRGTAS</sequence>
<dbReference type="SUPFAM" id="SSF54675">
    <property type="entry name" value="Nicotinate/Quinolinate PRTase N-terminal domain-like"/>
    <property type="match status" value="1"/>
</dbReference>
<comment type="similarity">
    <text evidence="2 9">Belongs to the NAPRTase family.</text>
</comment>
<dbReference type="GO" id="GO:0004516">
    <property type="term" value="F:nicotinate phosphoribosyltransferase activity"/>
    <property type="evidence" value="ECO:0007669"/>
    <property type="project" value="UniProtKB-UniRule"/>
</dbReference>
<dbReference type="InterPro" id="IPR041619">
    <property type="entry name" value="NAPRTase_C"/>
</dbReference>
<dbReference type="InterPro" id="IPR013785">
    <property type="entry name" value="Aldolase_TIM"/>
</dbReference>
<evidence type="ECO:0000256" key="9">
    <source>
        <dbReference type="RuleBase" id="RU365100"/>
    </source>
</evidence>
<dbReference type="InterPro" id="IPR036068">
    <property type="entry name" value="Nicotinate_pribotase-like_C"/>
</dbReference>
<dbReference type="CDD" id="cd01570">
    <property type="entry name" value="NAPRTase_A"/>
    <property type="match status" value="1"/>
</dbReference>
<dbReference type="RefSeq" id="WP_138632325.1">
    <property type="nucleotide sequence ID" value="NZ_JASWDG010000005.1"/>
</dbReference>
<dbReference type="GO" id="GO:0034355">
    <property type="term" value="P:NAD+ biosynthetic process via the salvage pathway"/>
    <property type="evidence" value="ECO:0007669"/>
    <property type="project" value="TreeGrafter"/>
</dbReference>
<dbReference type="GO" id="GO:0047280">
    <property type="term" value="F:nicotinamide phosphoribosyltransferase activity"/>
    <property type="evidence" value="ECO:0007669"/>
    <property type="project" value="UniProtKB-ARBA"/>
</dbReference>
<evidence type="ECO:0000256" key="3">
    <source>
        <dbReference type="ARBA" id="ARBA00013236"/>
    </source>
</evidence>
<dbReference type="InterPro" id="IPR040727">
    <property type="entry name" value="NAPRTase_N"/>
</dbReference>
<evidence type="ECO:0000256" key="5">
    <source>
        <dbReference type="ARBA" id="ARBA00022598"/>
    </source>
</evidence>
<feature type="domain" description="Nicotinate phosphoribosyltransferase C-terminal" evidence="12">
    <location>
        <begin position="366"/>
        <end position="426"/>
    </location>
</feature>
<comment type="catalytic activity">
    <reaction evidence="8 9">
        <text>5-phospho-alpha-D-ribose 1-diphosphate + nicotinate + ATP + H2O = nicotinate beta-D-ribonucleotide + ADP + phosphate + diphosphate</text>
        <dbReference type="Rhea" id="RHEA:36163"/>
        <dbReference type="ChEBI" id="CHEBI:15377"/>
        <dbReference type="ChEBI" id="CHEBI:30616"/>
        <dbReference type="ChEBI" id="CHEBI:32544"/>
        <dbReference type="ChEBI" id="CHEBI:33019"/>
        <dbReference type="ChEBI" id="CHEBI:43474"/>
        <dbReference type="ChEBI" id="CHEBI:57502"/>
        <dbReference type="ChEBI" id="CHEBI:58017"/>
        <dbReference type="ChEBI" id="CHEBI:456216"/>
        <dbReference type="EC" id="6.3.4.21"/>
    </reaction>
</comment>
<dbReference type="PANTHER" id="PTHR11098:SF1">
    <property type="entry name" value="NICOTINATE PHOSPHORIBOSYLTRANSFERASE"/>
    <property type="match status" value="1"/>
</dbReference>
<dbReference type="NCBIfam" id="NF006696">
    <property type="entry name" value="PRK09243.1-3"/>
    <property type="match status" value="1"/>
</dbReference>
<dbReference type="SUPFAM" id="SSF51690">
    <property type="entry name" value="Nicotinate/Quinolinate PRTase C-terminal domain-like"/>
    <property type="match status" value="1"/>
</dbReference>
<evidence type="ECO:0000256" key="1">
    <source>
        <dbReference type="ARBA" id="ARBA00004952"/>
    </source>
</evidence>
<dbReference type="InterPro" id="IPR007229">
    <property type="entry name" value="Nic_PRibTrfase-Fam"/>
</dbReference>
<organism evidence="13 14">
    <name type="scientific">Actinomadura geliboluensis</name>
    <dbReference type="NCBI Taxonomy" id="882440"/>
    <lineage>
        <taxon>Bacteria</taxon>
        <taxon>Bacillati</taxon>
        <taxon>Actinomycetota</taxon>
        <taxon>Actinomycetes</taxon>
        <taxon>Streptosporangiales</taxon>
        <taxon>Thermomonosporaceae</taxon>
        <taxon>Actinomadura</taxon>
    </lineage>
</organism>
<gene>
    <name evidence="13" type="ORF">ETD96_00710</name>
</gene>
<dbReference type="Gene3D" id="3.20.140.10">
    <property type="entry name" value="nicotinate phosphoribosyltransferase"/>
    <property type="match status" value="2"/>
</dbReference>
<keyword evidence="5 9" id="KW-0436">Ligase</keyword>
<dbReference type="Pfam" id="PF17956">
    <property type="entry name" value="NAPRTase_C"/>
    <property type="match status" value="1"/>
</dbReference>
<evidence type="ECO:0000313" key="14">
    <source>
        <dbReference type="Proteomes" id="UP000305238"/>
    </source>
</evidence>
<keyword evidence="13" id="KW-0328">Glycosyltransferase</keyword>
<evidence type="ECO:0000256" key="6">
    <source>
        <dbReference type="ARBA" id="ARBA00022642"/>
    </source>
</evidence>
<comment type="pathway">
    <text evidence="1 9">Cofactor biosynthesis; NAD(+) biosynthesis; nicotinate D-ribonucleotide from nicotinate: step 1/1.</text>
</comment>
<dbReference type="PIRSF" id="PIRSF000484">
    <property type="entry name" value="NAPRT"/>
    <property type="match status" value="1"/>
</dbReference>
<dbReference type="OrthoDB" id="9770610at2"/>
<dbReference type="GO" id="GO:0005829">
    <property type="term" value="C:cytosol"/>
    <property type="evidence" value="ECO:0007669"/>
    <property type="project" value="TreeGrafter"/>
</dbReference>
<evidence type="ECO:0000256" key="7">
    <source>
        <dbReference type="ARBA" id="ARBA00022679"/>
    </source>
</evidence>
<dbReference type="Pfam" id="PF17767">
    <property type="entry name" value="NAPRTase_N"/>
    <property type="match status" value="1"/>
</dbReference>
<accession>A0A5S4HKH3</accession>
<dbReference type="InterPro" id="IPR041525">
    <property type="entry name" value="N/Namide_PRibTrfase"/>
</dbReference>
<dbReference type="EC" id="6.3.4.21" evidence="3 9"/>